<keyword evidence="3" id="KW-1185">Reference proteome</keyword>
<evidence type="ECO:0000256" key="1">
    <source>
        <dbReference type="SAM" id="MobiDB-lite"/>
    </source>
</evidence>
<dbReference type="Proteomes" id="UP000824540">
    <property type="component" value="Unassembled WGS sequence"/>
</dbReference>
<evidence type="ECO:0000313" key="3">
    <source>
        <dbReference type="Proteomes" id="UP000824540"/>
    </source>
</evidence>
<sequence>MTHKDQRQNVQKKNRANPGLRDQEEPQCATVSSHSCSIRKSGRWVAAVWGEVLGWANYQGMVSGRSHRLQASLGLLPFT</sequence>
<evidence type="ECO:0000313" key="2">
    <source>
        <dbReference type="EMBL" id="KAG9334713.1"/>
    </source>
</evidence>
<accession>A0A8T2N3F7</accession>
<reference evidence="2" key="1">
    <citation type="thesis" date="2021" institute="BYU ScholarsArchive" country="Provo, UT, USA">
        <title>Applications of and Algorithms for Genome Assembly and Genomic Analyses with an Emphasis on Marine Teleosts.</title>
        <authorList>
            <person name="Pickett B.D."/>
        </authorList>
    </citation>
    <scope>NUCLEOTIDE SEQUENCE</scope>
    <source>
        <strain evidence="2">HI-2016</strain>
    </source>
</reference>
<name>A0A8T2N3F7_9TELE</name>
<feature type="region of interest" description="Disordered" evidence="1">
    <location>
        <begin position="1"/>
        <end position="28"/>
    </location>
</feature>
<organism evidence="2 3">
    <name type="scientific">Albula glossodonta</name>
    <name type="common">roundjaw bonefish</name>
    <dbReference type="NCBI Taxonomy" id="121402"/>
    <lineage>
        <taxon>Eukaryota</taxon>
        <taxon>Metazoa</taxon>
        <taxon>Chordata</taxon>
        <taxon>Craniata</taxon>
        <taxon>Vertebrata</taxon>
        <taxon>Euteleostomi</taxon>
        <taxon>Actinopterygii</taxon>
        <taxon>Neopterygii</taxon>
        <taxon>Teleostei</taxon>
        <taxon>Albuliformes</taxon>
        <taxon>Albulidae</taxon>
        <taxon>Albula</taxon>
    </lineage>
</organism>
<dbReference type="EMBL" id="JAFBMS010000141">
    <property type="protein sequence ID" value="KAG9334713.1"/>
    <property type="molecule type" value="Genomic_DNA"/>
</dbReference>
<protein>
    <submittedName>
        <fullName evidence="2">Uncharacterized protein</fullName>
    </submittedName>
</protein>
<proteinExistence type="predicted"/>
<comment type="caution">
    <text evidence="2">The sequence shown here is derived from an EMBL/GenBank/DDBJ whole genome shotgun (WGS) entry which is preliminary data.</text>
</comment>
<dbReference type="AlphaFoldDB" id="A0A8T2N3F7"/>
<gene>
    <name evidence="2" type="ORF">JZ751_007248</name>
</gene>